<dbReference type="PRINTS" id="PR00625">
    <property type="entry name" value="JDOMAIN"/>
</dbReference>
<dbReference type="PROSITE" id="PS00636">
    <property type="entry name" value="DNAJ_1"/>
    <property type="match status" value="1"/>
</dbReference>
<dbReference type="Proteomes" id="UP000738359">
    <property type="component" value="Unassembled WGS sequence"/>
</dbReference>
<name>A0A9P6JDH4_MORAP</name>
<keyword evidence="4" id="KW-0143">Chaperone</keyword>
<proteinExistence type="predicted"/>
<dbReference type="GO" id="GO:0000390">
    <property type="term" value="P:spliceosomal complex disassembly"/>
    <property type="evidence" value="ECO:0007669"/>
    <property type="project" value="TreeGrafter"/>
</dbReference>
<dbReference type="SMART" id="SM00271">
    <property type="entry name" value="DnaJ"/>
    <property type="match status" value="1"/>
</dbReference>
<evidence type="ECO:0000256" key="6">
    <source>
        <dbReference type="SAM" id="Coils"/>
    </source>
</evidence>
<feature type="domain" description="J" evidence="8">
    <location>
        <begin position="7"/>
        <end position="71"/>
    </location>
</feature>
<dbReference type="PANTHER" id="PTHR44313:SF1">
    <property type="entry name" value="DNAJ HOMOLOG SUBFAMILY C MEMBER 17"/>
    <property type="match status" value="1"/>
</dbReference>
<evidence type="ECO:0000313" key="10">
    <source>
        <dbReference type="Proteomes" id="UP000738359"/>
    </source>
</evidence>
<keyword evidence="10" id="KW-1185">Reference proteome</keyword>
<dbReference type="GO" id="GO:0003676">
    <property type="term" value="F:nucleic acid binding"/>
    <property type="evidence" value="ECO:0007669"/>
    <property type="project" value="InterPro"/>
</dbReference>
<dbReference type="OrthoDB" id="376357at2759"/>
<dbReference type="PANTHER" id="PTHR44313">
    <property type="entry name" value="DNAJ HOMOLOG SUBFAMILY C MEMBER 17"/>
    <property type="match status" value="1"/>
</dbReference>
<dbReference type="SUPFAM" id="SSF46565">
    <property type="entry name" value="Chaperone J-domain"/>
    <property type="match status" value="1"/>
</dbReference>
<dbReference type="GO" id="GO:0005737">
    <property type="term" value="C:cytoplasm"/>
    <property type="evidence" value="ECO:0007669"/>
    <property type="project" value="UniProtKB-SubCell"/>
</dbReference>
<dbReference type="EMBL" id="JAAAHY010000081">
    <property type="protein sequence ID" value="KAF9967394.1"/>
    <property type="molecule type" value="Genomic_DNA"/>
</dbReference>
<feature type="compositionally biased region" description="Low complexity" evidence="7">
    <location>
        <begin position="246"/>
        <end position="265"/>
    </location>
</feature>
<dbReference type="CDD" id="cd06257">
    <property type="entry name" value="DnaJ"/>
    <property type="match status" value="1"/>
</dbReference>
<evidence type="ECO:0000256" key="5">
    <source>
        <dbReference type="ARBA" id="ARBA00023242"/>
    </source>
</evidence>
<evidence type="ECO:0000259" key="8">
    <source>
        <dbReference type="PROSITE" id="PS50076"/>
    </source>
</evidence>
<gene>
    <name evidence="9" type="primary">DNAJC17</name>
    <name evidence="9" type="ORF">BGZ70_009717</name>
</gene>
<dbReference type="GO" id="GO:0005681">
    <property type="term" value="C:spliceosomal complex"/>
    <property type="evidence" value="ECO:0007669"/>
    <property type="project" value="TreeGrafter"/>
</dbReference>
<dbReference type="InterPro" id="IPR001623">
    <property type="entry name" value="DnaJ_domain"/>
</dbReference>
<dbReference type="PROSITE" id="PS50076">
    <property type="entry name" value="DNAJ_2"/>
    <property type="match status" value="1"/>
</dbReference>
<dbReference type="InterPro" id="IPR036869">
    <property type="entry name" value="J_dom_sf"/>
</dbReference>
<dbReference type="AlphaFoldDB" id="A0A9P6JDH4"/>
<dbReference type="InterPro" id="IPR012677">
    <property type="entry name" value="Nucleotide-bd_a/b_plait_sf"/>
</dbReference>
<organism evidence="9 10">
    <name type="scientific">Mortierella alpina</name>
    <name type="common">Oleaginous fungus</name>
    <name type="synonym">Mortierella renispora</name>
    <dbReference type="NCBI Taxonomy" id="64518"/>
    <lineage>
        <taxon>Eukaryota</taxon>
        <taxon>Fungi</taxon>
        <taxon>Fungi incertae sedis</taxon>
        <taxon>Mucoromycota</taxon>
        <taxon>Mortierellomycotina</taxon>
        <taxon>Mortierellomycetes</taxon>
        <taxon>Mortierellales</taxon>
        <taxon>Mortierellaceae</taxon>
        <taxon>Mortierella</taxon>
    </lineage>
</organism>
<dbReference type="Pfam" id="PF00226">
    <property type="entry name" value="DnaJ"/>
    <property type="match status" value="1"/>
</dbReference>
<comment type="caution">
    <text evidence="9">The sequence shown here is derived from an EMBL/GenBank/DDBJ whole genome shotgun (WGS) entry which is preliminary data.</text>
</comment>
<keyword evidence="6" id="KW-0175">Coiled coil</keyword>
<sequence length="375" mass="41802">MAEEQLDWYAVLGVERTATSKEITKAYRVRALKVHPDKNPDPNAAKVFHELSQAYDLLLDPAARAAFDNLLNVKVQAKERTDKYDSVRRKMKEDLENRENAFKKQQQDEKAAALRMHYEMERLKQDNIKKRAEREAELLRQADQLQEAVAAAKQTARTEETTSLDTTLRLKWKKKKHTFESDALLDIFKNYGTIDSCLSKNQGSALMSFKTITGAYAAMKAYDNKDQALEAFTITWAGGVEPNMVSSLRGSESSSSGATTAAMSSNPAPTATKREPNPPTLAFNVSTPATPAFSTPAFGGSGTSFGSFPIPSFGAPPSFNVATPVVDDYEAATLARMRSKDSERKRLAEEMLRMDREEEERLQAQALKETKKQKV</sequence>
<accession>A0A9P6JDH4</accession>
<evidence type="ECO:0000313" key="9">
    <source>
        <dbReference type="EMBL" id="KAF9967394.1"/>
    </source>
</evidence>
<evidence type="ECO:0000256" key="3">
    <source>
        <dbReference type="ARBA" id="ARBA00022490"/>
    </source>
</evidence>
<feature type="region of interest" description="Disordered" evidence="7">
    <location>
        <begin position="355"/>
        <end position="375"/>
    </location>
</feature>
<feature type="region of interest" description="Disordered" evidence="7">
    <location>
        <begin position="246"/>
        <end position="288"/>
    </location>
</feature>
<keyword evidence="5" id="KW-0539">Nucleus</keyword>
<evidence type="ECO:0000256" key="2">
    <source>
        <dbReference type="ARBA" id="ARBA00004496"/>
    </source>
</evidence>
<protein>
    <submittedName>
        <fullName evidence="9">DnaJ (Hsp40), sub C, member 17</fullName>
    </submittedName>
</protein>
<evidence type="ECO:0000256" key="7">
    <source>
        <dbReference type="SAM" id="MobiDB-lite"/>
    </source>
</evidence>
<evidence type="ECO:0000256" key="1">
    <source>
        <dbReference type="ARBA" id="ARBA00004123"/>
    </source>
</evidence>
<dbReference type="InterPro" id="IPR052094">
    <property type="entry name" value="Pre-mRNA-splicing_ERAD"/>
</dbReference>
<dbReference type="InterPro" id="IPR035979">
    <property type="entry name" value="RBD_domain_sf"/>
</dbReference>
<dbReference type="SUPFAM" id="SSF54928">
    <property type="entry name" value="RNA-binding domain, RBD"/>
    <property type="match status" value="1"/>
</dbReference>
<comment type="subcellular location">
    <subcellularLocation>
        <location evidence="2">Cytoplasm</location>
    </subcellularLocation>
    <subcellularLocation>
        <location evidence="1">Nucleus</location>
    </subcellularLocation>
</comment>
<dbReference type="Gene3D" id="1.10.287.110">
    <property type="entry name" value="DnaJ domain"/>
    <property type="match status" value="1"/>
</dbReference>
<dbReference type="InterPro" id="IPR018253">
    <property type="entry name" value="DnaJ_domain_CS"/>
</dbReference>
<feature type="coiled-coil region" evidence="6">
    <location>
        <begin position="88"/>
        <end position="162"/>
    </location>
</feature>
<keyword evidence="3" id="KW-0963">Cytoplasm</keyword>
<dbReference type="Gene3D" id="3.30.70.330">
    <property type="match status" value="1"/>
</dbReference>
<evidence type="ECO:0000256" key="4">
    <source>
        <dbReference type="ARBA" id="ARBA00023186"/>
    </source>
</evidence>
<reference evidence="9" key="1">
    <citation type="journal article" date="2020" name="Fungal Divers.">
        <title>Resolving the Mortierellaceae phylogeny through synthesis of multi-gene phylogenetics and phylogenomics.</title>
        <authorList>
            <person name="Vandepol N."/>
            <person name="Liber J."/>
            <person name="Desiro A."/>
            <person name="Na H."/>
            <person name="Kennedy M."/>
            <person name="Barry K."/>
            <person name="Grigoriev I.V."/>
            <person name="Miller A.N."/>
            <person name="O'Donnell K."/>
            <person name="Stajich J.E."/>
            <person name="Bonito G."/>
        </authorList>
    </citation>
    <scope>NUCLEOTIDE SEQUENCE</scope>
    <source>
        <strain evidence="9">CK1249</strain>
    </source>
</reference>